<protein>
    <submittedName>
        <fullName evidence="5">FAD-dependent monooxygenase</fullName>
    </submittedName>
</protein>
<feature type="domain" description="FAD-binding" evidence="4">
    <location>
        <begin position="87"/>
        <end position="431"/>
    </location>
</feature>
<evidence type="ECO:0000256" key="3">
    <source>
        <dbReference type="ARBA" id="ARBA00022827"/>
    </source>
</evidence>
<evidence type="ECO:0000313" key="5">
    <source>
        <dbReference type="EMBL" id="MEQ3554480.1"/>
    </source>
</evidence>
<dbReference type="PRINTS" id="PR00420">
    <property type="entry name" value="RNGMNOXGNASE"/>
</dbReference>
<name>A0ABV1KJ48_9PSEU</name>
<gene>
    <name evidence="5" type="ORF">WIS52_28775</name>
</gene>
<evidence type="ECO:0000313" key="6">
    <source>
        <dbReference type="Proteomes" id="UP001494902"/>
    </source>
</evidence>
<dbReference type="Proteomes" id="UP001494902">
    <property type="component" value="Unassembled WGS sequence"/>
</dbReference>
<proteinExistence type="predicted"/>
<dbReference type="EMBL" id="JBEDNQ010000015">
    <property type="protein sequence ID" value="MEQ3554480.1"/>
    <property type="molecule type" value="Genomic_DNA"/>
</dbReference>
<dbReference type="RefSeq" id="WP_349301554.1">
    <property type="nucleotide sequence ID" value="NZ_JBEDNQ010000015.1"/>
</dbReference>
<keyword evidence="5" id="KW-0503">Monooxygenase</keyword>
<keyword evidence="3" id="KW-0274">FAD</keyword>
<keyword evidence="2" id="KW-0285">Flavoprotein</keyword>
<dbReference type="Gene3D" id="3.30.70.2450">
    <property type="match status" value="1"/>
</dbReference>
<dbReference type="SUPFAM" id="SSF51905">
    <property type="entry name" value="FAD/NAD(P)-binding domain"/>
    <property type="match status" value="1"/>
</dbReference>
<evidence type="ECO:0000256" key="1">
    <source>
        <dbReference type="ARBA" id="ARBA00001974"/>
    </source>
</evidence>
<dbReference type="InterPro" id="IPR002938">
    <property type="entry name" value="FAD-bd"/>
</dbReference>
<comment type="caution">
    <text evidence="5">The sequence shown here is derived from an EMBL/GenBank/DDBJ whole genome shotgun (WGS) entry which is preliminary data.</text>
</comment>
<evidence type="ECO:0000256" key="2">
    <source>
        <dbReference type="ARBA" id="ARBA00022630"/>
    </source>
</evidence>
<comment type="cofactor">
    <cofactor evidence="1">
        <name>FAD</name>
        <dbReference type="ChEBI" id="CHEBI:57692"/>
    </cofactor>
</comment>
<keyword evidence="6" id="KW-1185">Reference proteome</keyword>
<dbReference type="GO" id="GO:0004497">
    <property type="term" value="F:monooxygenase activity"/>
    <property type="evidence" value="ECO:0007669"/>
    <property type="project" value="UniProtKB-KW"/>
</dbReference>
<dbReference type="Gene3D" id="3.50.50.60">
    <property type="entry name" value="FAD/NAD(P)-binding domain"/>
    <property type="match status" value="1"/>
</dbReference>
<evidence type="ECO:0000259" key="4">
    <source>
        <dbReference type="Pfam" id="PF01494"/>
    </source>
</evidence>
<sequence length="638" mass="69509">MGLIVVALVVLALAGGRWAWGRISGTPAPVVHARRRDTGPVRRFLEGLGKSRAPAPPAEGPSPVQLDAWRREAEAAREQAPAGPPTDVDVLVVGAGPSGLMTAALLVRQGVRVRIVDANAGPATESRAFAVQARTVELFRSIGLADELLRRGVVANGLTFHIRGRRVGGLDFDRSRAPDTPYPFILMAPQCEVEELLIQDLARHGLTVDRGTRLETLTQDARTVTAALVEPGCDDRRRTLTCHYVVGADGAHSAVRRELGLTFTGDRYAQRFLLADCRVDWPLDHARFRVFMNGRRIGLFLPLRGSETSRVMATDLGPTGADGEVTLEALQESLRAAMQVPLTLSDPVWLTRYAVHLRMADTYRAGRGFLVGDAAHIHSPAGGQGMNTGLLDAANLAWKLAAVVRTGADPALLDTFDAERHPVGVALLRFTDRLYRVAADLRGWRAWLRDTIGPFLLGRMSAAPIPHRKSFRRLSQTGLRYPAGEHAVDALLYSLKGPRAGHRAPDAALRSDRSMFDLLQGYKLQVVAFSRRHLTTDEAVRHAEQLAGLAAFGDTIGTHLVARTEHRRAPWMESADSAAVFDAYGLDDPDAQALYVIRPDGHVAWRCDELDFDACRRFLTRLHGGVAACEAHREAAAA</sequence>
<dbReference type="Pfam" id="PF01494">
    <property type="entry name" value="FAD_binding_3"/>
    <property type="match status" value="1"/>
</dbReference>
<reference evidence="5 6" key="1">
    <citation type="submission" date="2024-03" db="EMBL/GenBank/DDBJ databases">
        <title>Draft genome sequence of Pseudonocardia nematodicida JCM 31783.</title>
        <authorList>
            <person name="Butdee W."/>
            <person name="Duangmal K."/>
        </authorList>
    </citation>
    <scope>NUCLEOTIDE SEQUENCE [LARGE SCALE GENOMIC DNA]</scope>
    <source>
        <strain evidence="5 6">JCM 31783</strain>
    </source>
</reference>
<dbReference type="Gene3D" id="3.40.30.120">
    <property type="match status" value="1"/>
</dbReference>
<dbReference type="PANTHER" id="PTHR43004">
    <property type="entry name" value="TRK SYSTEM POTASSIUM UPTAKE PROTEIN"/>
    <property type="match status" value="1"/>
</dbReference>
<dbReference type="InterPro" id="IPR036188">
    <property type="entry name" value="FAD/NAD-bd_sf"/>
</dbReference>
<dbReference type="InterPro" id="IPR050641">
    <property type="entry name" value="RIFMO-like"/>
</dbReference>
<accession>A0ABV1KJ48</accession>
<dbReference type="PANTHER" id="PTHR43004:SF19">
    <property type="entry name" value="BINDING MONOOXYGENASE, PUTATIVE (JCVI)-RELATED"/>
    <property type="match status" value="1"/>
</dbReference>
<organism evidence="5 6">
    <name type="scientific">Pseudonocardia nematodicida</name>
    <dbReference type="NCBI Taxonomy" id="1206997"/>
    <lineage>
        <taxon>Bacteria</taxon>
        <taxon>Bacillati</taxon>
        <taxon>Actinomycetota</taxon>
        <taxon>Actinomycetes</taxon>
        <taxon>Pseudonocardiales</taxon>
        <taxon>Pseudonocardiaceae</taxon>
        <taxon>Pseudonocardia</taxon>
    </lineage>
</organism>
<keyword evidence="5" id="KW-0560">Oxidoreductase</keyword>